<evidence type="ECO:0000313" key="1">
    <source>
        <dbReference type="EMBL" id="KAI4338168.1"/>
    </source>
</evidence>
<dbReference type="EMBL" id="CM039431">
    <property type="protein sequence ID" value="KAI4338168.1"/>
    <property type="molecule type" value="Genomic_DNA"/>
</dbReference>
<organism evidence="1 2">
    <name type="scientific">Bauhinia variegata</name>
    <name type="common">Purple orchid tree</name>
    <name type="synonym">Phanera variegata</name>
    <dbReference type="NCBI Taxonomy" id="167791"/>
    <lineage>
        <taxon>Eukaryota</taxon>
        <taxon>Viridiplantae</taxon>
        <taxon>Streptophyta</taxon>
        <taxon>Embryophyta</taxon>
        <taxon>Tracheophyta</taxon>
        <taxon>Spermatophyta</taxon>
        <taxon>Magnoliopsida</taxon>
        <taxon>eudicotyledons</taxon>
        <taxon>Gunneridae</taxon>
        <taxon>Pentapetalae</taxon>
        <taxon>rosids</taxon>
        <taxon>fabids</taxon>
        <taxon>Fabales</taxon>
        <taxon>Fabaceae</taxon>
        <taxon>Cercidoideae</taxon>
        <taxon>Cercideae</taxon>
        <taxon>Bauhiniinae</taxon>
        <taxon>Bauhinia</taxon>
    </lineage>
</organism>
<evidence type="ECO:0000313" key="2">
    <source>
        <dbReference type="Proteomes" id="UP000828941"/>
    </source>
</evidence>
<protein>
    <submittedName>
        <fullName evidence="1">Uncharacterized protein</fullName>
    </submittedName>
</protein>
<comment type="caution">
    <text evidence="1">The sequence shown here is derived from an EMBL/GenBank/DDBJ whole genome shotgun (WGS) entry which is preliminary data.</text>
</comment>
<sequence length="142" mass="16703">MKFPVRLFLILGLASFIIVISTIQPAAEYLLGSEYEVRVINGFKDNSSLPLVIWCSSEDADLGGRALQEHDDFSWKMKTNLWNCNHMKCTMKWDQTRKSFEAFKVSRDTYRCGPLKRCFWMVTENGFYFSNDEVNWNKDFSW</sequence>
<gene>
    <name evidence="1" type="ORF">L6164_016512</name>
</gene>
<accession>A0ACB9NP91</accession>
<keyword evidence="2" id="KW-1185">Reference proteome</keyword>
<dbReference type="Proteomes" id="UP000828941">
    <property type="component" value="Chromosome 6"/>
</dbReference>
<reference evidence="1 2" key="1">
    <citation type="journal article" date="2022" name="DNA Res.">
        <title>Chromosomal-level genome assembly of the orchid tree Bauhinia variegata (Leguminosae; Cercidoideae) supports the allotetraploid origin hypothesis of Bauhinia.</title>
        <authorList>
            <person name="Zhong Y."/>
            <person name="Chen Y."/>
            <person name="Zheng D."/>
            <person name="Pang J."/>
            <person name="Liu Y."/>
            <person name="Luo S."/>
            <person name="Meng S."/>
            <person name="Qian L."/>
            <person name="Wei D."/>
            <person name="Dai S."/>
            <person name="Zhou R."/>
        </authorList>
    </citation>
    <scope>NUCLEOTIDE SEQUENCE [LARGE SCALE GENOMIC DNA]</scope>
    <source>
        <strain evidence="1">BV-YZ2020</strain>
    </source>
</reference>
<name>A0ACB9NP91_BAUVA</name>
<proteinExistence type="predicted"/>